<comment type="caution">
    <text evidence="2">The sequence shown here is derived from an EMBL/GenBank/DDBJ whole genome shotgun (WGS) entry which is preliminary data.</text>
</comment>
<feature type="region of interest" description="Disordered" evidence="1">
    <location>
        <begin position="80"/>
        <end position="100"/>
    </location>
</feature>
<proteinExistence type="predicted"/>
<feature type="region of interest" description="Disordered" evidence="1">
    <location>
        <begin position="34"/>
        <end position="67"/>
    </location>
</feature>
<feature type="region of interest" description="Disordered" evidence="1">
    <location>
        <begin position="287"/>
        <end position="412"/>
    </location>
</feature>
<name>A0A4U0UVT6_9PEZI</name>
<dbReference type="OrthoDB" id="3892959at2759"/>
<accession>A0A4U0UVT6</accession>
<feature type="region of interest" description="Disordered" evidence="1">
    <location>
        <begin position="1"/>
        <end position="21"/>
    </location>
</feature>
<reference evidence="2 3" key="1">
    <citation type="submission" date="2017-03" db="EMBL/GenBank/DDBJ databases">
        <title>Genomes of endolithic fungi from Antarctica.</title>
        <authorList>
            <person name="Coleine C."/>
            <person name="Masonjones S."/>
            <person name="Stajich J.E."/>
        </authorList>
    </citation>
    <scope>NUCLEOTIDE SEQUENCE [LARGE SCALE GENOMIC DNA]</scope>
    <source>
        <strain evidence="2 3">CCFEE 5311</strain>
    </source>
</reference>
<protein>
    <submittedName>
        <fullName evidence="2">Uncharacterized protein</fullName>
    </submittedName>
</protein>
<evidence type="ECO:0000256" key="1">
    <source>
        <dbReference type="SAM" id="MobiDB-lite"/>
    </source>
</evidence>
<gene>
    <name evidence="2" type="ORF">B0A54_08564</name>
</gene>
<organism evidence="2 3">
    <name type="scientific">Friedmanniomyces endolithicus</name>
    <dbReference type="NCBI Taxonomy" id="329885"/>
    <lineage>
        <taxon>Eukaryota</taxon>
        <taxon>Fungi</taxon>
        <taxon>Dikarya</taxon>
        <taxon>Ascomycota</taxon>
        <taxon>Pezizomycotina</taxon>
        <taxon>Dothideomycetes</taxon>
        <taxon>Dothideomycetidae</taxon>
        <taxon>Mycosphaerellales</taxon>
        <taxon>Teratosphaeriaceae</taxon>
        <taxon>Friedmanniomyces</taxon>
    </lineage>
</organism>
<dbReference type="AlphaFoldDB" id="A0A4U0UVT6"/>
<evidence type="ECO:0000313" key="2">
    <source>
        <dbReference type="EMBL" id="TKA39255.1"/>
    </source>
</evidence>
<feature type="region of interest" description="Disordered" evidence="1">
    <location>
        <begin position="115"/>
        <end position="201"/>
    </location>
</feature>
<dbReference type="EMBL" id="NAJP01000040">
    <property type="protein sequence ID" value="TKA39255.1"/>
    <property type="molecule type" value="Genomic_DNA"/>
</dbReference>
<feature type="compositionally biased region" description="Basic and acidic residues" evidence="1">
    <location>
        <begin position="186"/>
        <end position="196"/>
    </location>
</feature>
<feature type="compositionally biased region" description="Polar residues" evidence="1">
    <location>
        <begin position="1"/>
        <end position="10"/>
    </location>
</feature>
<dbReference type="Proteomes" id="UP000310066">
    <property type="component" value="Unassembled WGS sequence"/>
</dbReference>
<feature type="compositionally biased region" description="Polar residues" evidence="1">
    <location>
        <begin position="120"/>
        <end position="132"/>
    </location>
</feature>
<sequence length="487" mass="53274">MFSNMSPRTPQSHRKVKQQPTYYEDIYGVQDADEAFDRSADVCESEPDTDNEGKESKKPSSTRAKSTGFFKAYALESDLRVSGDSEEDETAPLNEAGAVKGTYLGIYNNVHLPYHDRKNTAGTRTKSTSKPNLFQKKVALSTPSPRKLTPKKKFGMFGNAPPTPDTDHSTAMERVNTSDTVNSGDLGEREGGDTKNTHYGPTAGGLAGSLAAADPGTGEGVFAASAFFREMANKTLQLADNEPSGPQLHYPGFELSDFINEAEDGAPDGEAANEATFTAHMMESGVSDAQNAMEKGISARSSPMPGTFPKETEVAVEQPSIEKDKEEVKDEEDDTQDQIQVAQPKRRGRPRKTATSSKQPANAKATLRSTRSAALLEAEQGAKIADRVRKRRSSPIQPTKPSPRKKATARTATLRQQAKEVDFVLIANAAPIRRQWVVSREKRMAGSRKSMSKEVRNWKGEKLEVKGIGYVKVVAESENLEEYVKYD</sequence>
<evidence type="ECO:0000313" key="3">
    <source>
        <dbReference type="Proteomes" id="UP000310066"/>
    </source>
</evidence>